<proteinExistence type="predicted"/>
<evidence type="ECO:0000313" key="2">
    <source>
        <dbReference type="Proteomes" id="UP000510682"/>
    </source>
</evidence>
<dbReference type="EMBL" id="CP059165">
    <property type="protein sequence ID" value="QLL09297.1"/>
    <property type="molecule type" value="Genomic_DNA"/>
</dbReference>
<reference evidence="2" key="3">
    <citation type="submission" date="2023-07" db="EMBL/GenBank/DDBJ databases">
        <title>Description of Mycobacterium gordonae subsp. intergordonae subsp.nov. and Mycobacterium gordonae subsp. gordonae subsp. nov.</title>
        <authorList>
            <person name="Huang H."/>
        </authorList>
    </citation>
    <scope>NUCLEOTIDE SEQUENCE [LARGE SCALE GENOMIC DNA]</scope>
    <source>
        <strain evidence="2">24</strain>
    </source>
</reference>
<dbReference type="RefSeq" id="WP_180917903.1">
    <property type="nucleotide sequence ID" value="NZ_CP059165.1"/>
</dbReference>
<evidence type="ECO:0000313" key="1">
    <source>
        <dbReference type="EMBL" id="QLL09297.1"/>
    </source>
</evidence>
<reference evidence="2" key="1">
    <citation type="submission" date="2020-07" db="EMBL/GenBank/DDBJ databases">
        <title>Description of Mycobacterium gordonae subsp. intergordonae subsp.nov. and Mycobacterium gordonae subsp. gordonae subsp. nov.</title>
        <authorList>
            <person name="Yu X."/>
        </authorList>
    </citation>
    <scope>NUCLEOTIDE SEQUENCE [LARGE SCALE GENOMIC DNA]</scope>
    <source>
        <strain evidence="2">24</strain>
    </source>
</reference>
<gene>
    <name evidence="1" type="ORF">H0P51_10665</name>
</gene>
<dbReference type="AlphaFoldDB" id="A0A7D6IB40"/>
<protein>
    <submittedName>
        <fullName evidence="1">Uncharacterized protein</fullName>
    </submittedName>
</protein>
<name>A0A7D6IB40_9MYCO</name>
<organism evidence="1 2">
    <name type="scientific">Mycobacterium vicinigordonae</name>
    <dbReference type="NCBI Taxonomy" id="1719132"/>
    <lineage>
        <taxon>Bacteria</taxon>
        <taxon>Bacillati</taxon>
        <taxon>Actinomycetota</taxon>
        <taxon>Actinomycetes</taxon>
        <taxon>Mycobacteriales</taxon>
        <taxon>Mycobacteriaceae</taxon>
        <taxon>Mycobacterium</taxon>
    </lineage>
</organism>
<reference evidence="1 2" key="2">
    <citation type="submission" date="2020-07" db="EMBL/GenBank/DDBJ databases">
        <authorList>
            <person name="Yu X."/>
        </authorList>
    </citation>
    <scope>NUCLEOTIDE SEQUENCE [LARGE SCALE GENOMIC DNA]</scope>
    <source>
        <strain evidence="2">24</strain>
    </source>
</reference>
<keyword evidence="2" id="KW-1185">Reference proteome</keyword>
<dbReference type="KEGG" id="mgor:H0P51_10665"/>
<dbReference type="Proteomes" id="UP000510682">
    <property type="component" value="Chromosome"/>
</dbReference>
<sequence length="57" mass="6506">MRVESDVLTVKNSPVRTLCEAFQMNVAQYAERIALRAFDTDEQFTWSEYGERGGSSD</sequence>
<accession>A0A7D6IB40</accession>